<organism evidence="1 2">
    <name type="scientific">Porites evermanni</name>
    <dbReference type="NCBI Taxonomy" id="104178"/>
    <lineage>
        <taxon>Eukaryota</taxon>
        <taxon>Metazoa</taxon>
        <taxon>Cnidaria</taxon>
        <taxon>Anthozoa</taxon>
        <taxon>Hexacorallia</taxon>
        <taxon>Scleractinia</taxon>
        <taxon>Fungiina</taxon>
        <taxon>Poritidae</taxon>
        <taxon>Porites</taxon>
    </lineage>
</organism>
<accession>A0ABN8QMW6</accession>
<keyword evidence="2" id="KW-1185">Reference proteome</keyword>
<name>A0ABN8QMW6_9CNID</name>
<dbReference type="Proteomes" id="UP001159427">
    <property type="component" value="Unassembled WGS sequence"/>
</dbReference>
<evidence type="ECO:0000313" key="1">
    <source>
        <dbReference type="EMBL" id="CAH3167096.1"/>
    </source>
</evidence>
<dbReference type="EMBL" id="CALNXI010001381">
    <property type="protein sequence ID" value="CAH3167096.1"/>
    <property type="molecule type" value="Genomic_DNA"/>
</dbReference>
<gene>
    <name evidence="1" type="ORF">PEVE_00005931</name>
</gene>
<protein>
    <submittedName>
        <fullName evidence="1">Uncharacterized protein</fullName>
    </submittedName>
</protein>
<comment type="caution">
    <text evidence="1">The sequence shown here is derived from an EMBL/GenBank/DDBJ whole genome shotgun (WGS) entry which is preliminary data.</text>
</comment>
<evidence type="ECO:0000313" key="2">
    <source>
        <dbReference type="Proteomes" id="UP001159427"/>
    </source>
</evidence>
<proteinExistence type="predicted"/>
<sequence>MLAFCSSAYEGYQFRAHQGGMLWNIEVTTLQLLNTQTLICHNVTMLAFHISALGSINPEHIKKGSYGPMVSQLCILDIKLSQTLSCRIVTICRIVTMLAFCVSCHEEYQSRALK</sequence>
<reference evidence="1 2" key="1">
    <citation type="submission" date="2022-05" db="EMBL/GenBank/DDBJ databases">
        <authorList>
            <consortium name="Genoscope - CEA"/>
            <person name="William W."/>
        </authorList>
    </citation>
    <scope>NUCLEOTIDE SEQUENCE [LARGE SCALE GENOMIC DNA]</scope>
</reference>